<dbReference type="EMBL" id="MN741005">
    <property type="protein sequence ID" value="QHU22263.1"/>
    <property type="molecule type" value="Genomic_DNA"/>
</dbReference>
<sequence length="261" mass="29944">MKLTPLLAHTIVFDNLLYTSLNLSQAVYCNSTNWDCLTCSPQNIVETTYEAYGEKALLGYNNQLNTLFASFRGTSNIQNWIDDIQIEHHCIDKTNNICVEAGFYKLYEELSPFIFDEINKLSQKYKTNQLLLSGHSMGSTIASLFAYNLSKINYNITIITFGSPRVGNYEFVQDFCSTNITSLRITHYHDIVPHLPQYRLNYHHIPSEIWFNENNTDYKICNDSNLEERGECSNSCYPFSCTSTSDHLKYLNITFGSDGNC</sequence>
<accession>A0A6C0KYD0</accession>
<dbReference type="InterPro" id="IPR029058">
    <property type="entry name" value="AB_hydrolase_fold"/>
</dbReference>
<dbReference type="GO" id="GO:0006629">
    <property type="term" value="P:lipid metabolic process"/>
    <property type="evidence" value="ECO:0007669"/>
    <property type="project" value="InterPro"/>
</dbReference>
<dbReference type="PANTHER" id="PTHR45856:SF11">
    <property type="entry name" value="FUNGAL LIPASE-LIKE DOMAIN-CONTAINING PROTEIN"/>
    <property type="match status" value="1"/>
</dbReference>
<dbReference type="InterPro" id="IPR002921">
    <property type="entry name" value="Fungal_lipase-type"/>
</dbReference>
<proteinExistence type="predicted"/>
<dbReference type="Pfam" id="PF01764">
    <property type="entry name" value="Lipase_3"/>
    <property type="match status" value="1"/>
</dbReference>
<dbReference type="Gene3D" id="3.40.50.1820">
    <property type="entry name" value="alpha/beta hydrolase"/>
    <property type="match status" value="1"/>
</dbReference>
<evidence type="ECO:0000313" key="2">
    <source>
        <dbReference type="EMBL" id="QHU22263.1"/>
    </source>
</evidence>
<dbReference type="PANTHER" id="PTHR45856">
    <property type="entry name" value="ALPHA/BETA-HYDROLASES SUPERFAMILY PROTEIN"/>
    <property type="match status" value="1"/>
</dbReference>
<dbReference type="SUPFAM" id="SSF53474">
    <property type="entry name" value="alpha/beta-Hydrolases"/>
    <property type="match status" value="1"/>
</dbReference>
<dbReference type="InterPro" id="IPR051218">
    <property type="entry name" value="Sec_MonoDiacylglyc_Lipase"/>
</dbReference>
<protein>
    <recommendedName>
        <fullName evidence="1">Fungal lipase-type domain-containing protein</fullName>
    </recommendedName>
</protein>
<feature type="domain" description="Fungal lipase-type" evidence="1">
    <location>
        <begin position="69"/>
        <end position="197"/>
    </location>
</feature>
<dbReference type="AlphaFoldDB" id="A0A6C0KYD0"/>
<name>A0A6C0KYD0_9ZZZZ</name>
<reference evidence="2" key="1">
    <citation type="journal article" date="2020" name="Nature">
        <title>Giant virus diversity and host interactions through global metagenomics.</title>
        <authorList>
            <person name="Schulz F."/>
            <person name="Roux S."/>
            <person name="Paez-Espino D."/>
            <person name="Jungbluth S."/>
            <person name="Walsh D.A."/>
            <person name="Denef V.J."/>
            <person name="McMahon K.D."/>
            <person name="Konstantinidis K.T."/>
            <person name="Eloe-Fadrosh E.A."/>
            <person name="Kyrpides N.C."/>
            <person name="Woyke T."/>
        </authorList>
    </citation>
    <scope>NUCLEOTIDE SEQUENCE</scope>
    <source>
        <strain evidence="2">GVMAG-S-ERX555907-102</strain>
    </source>
</reference>
<evidence type="ECO:0000259" key="1">
    <source>
        <dbReference type="Pfam" id="PF01764"/>
    </source>
</evidence>
<organism evidence="2">
    <name type="scientific">viral metagenome</name>
    <dbReference type="NCBI Taxonomy" id="1070528"/>
    <lineage>
        <taxon>unclassified sequences</taxon>
        <taxon>metagenomes</taxon>
        <taxon>organismal metagenomes</taxon>
    </lineage>
</organism>
<dbReference type="CDD" id="cd00519">
    <property type="entry name" value="Lipase_3"/>
    <property type="match status" value="1"/>
</dbReference>